<proteinExistence type="predicted"/>
<organism evidence="3 4">
    <name type="scientific">Morella rubra</name>
    <name type="common">Chinese bayberry</name>
    <dbReference type="NCBI Taxonomy" id="262757"/>
    <lineage>
        <taxon>Eukaryota</taxon>
        <taxon>Viridiplantae</taxon>
        <taxon>Streptophyta</taxon>
        <taxon>Embryophyta</taxon>
        <taxon>Tracheophyta</taxon>
        <taxon>Spermatophyta</taxon>
        <taxon>Magnoliopsida</taxon>
        <taxon>eudicotyledons</taxon>
        <taxon>Gunneridae</taxon>
        <taxon>Pentapetalae</taxon>
        <taxon>rosids</taxon>
        <taxon>fabids</taxon>
        <taxon>Fagales</taxon>
        <taxon>Myricaceae</taxon>
        <taxon>Morella</taxon>
    </lineage>
</organism>
<dbReference type="AlphaFoldDB" id="A0A6A1UM11"/>
<dbReference type="Proteomes" id="UP000516437">
    <property type="component" value="Unassembled WGS sequence"/>
</dbReference>
<dbReference type="EMBL" id="RXIC02000083">
    <property type="protein sequence ID" value="KAB1201292.1"/>
    <property type="molecule type" value="Genomic_DNA"/>
</dbReference>
<keyword evidence="4" id="KW-1185">Reference proteome</keyword>
<comment type="caution">
    <text evidence="3">The sequence shown here is derived from an EMBL/GenBank/DDBJ whole genome shotgun (WGS) entry which is preliminary data.</text>
</comment>
<name>A0A6A1UM11_9ROSI</name>
<accession>A0A6A1UM11</accession>
<feature type="compositionally biased region" description="Polar residues" evidence="1">
    <location>
        <begin position="135"/>
        <end position="149"/>
    </location>
</feature>
<evidence type="ECO:0000313" key="2">
    <source>
        <dbReference type="EMBL" id="KAB1201292.1"/>
    </source>
</evidence>
<reference evidence="3 4" key="2">
    <citation type="journal article" date="2019" name="Plant Biotechnol. J.">
        <title>The red bayberry genome and genetic basis of sex determination.</title>
        <authorList>
            <person name="Jia H.M."/>
            <person name="Jia H.J."/>
            <person name="Cai Q.L."/>
            <person name="Wang Y."/>
            <person name="Zhao H.B."/>
            <person name="Yang W.F."/>
            <person name="Wang G.Y."/>
            <person name="Li Y.H."/>
            <person name="Zhan D.L."/>
            <person name="Shen Y.T."/>
            <person name="Niu Q.F."/>
            <person name="Chang L."/>
            <person name="Qiu J."/>
            <person name="Zhao L."/>
            <person name="Xie H.B."/>
            <person name="Fu W.Y."/>
            <person name="Jin J."/>
            <person name="Li X.W."/>
            <person name="Jiao Y."/>
            <person name="Zhou C.C."/>
            <person name="Tu T."/>
            <person name="Chai C.Y."/>
            <person name="Gao J.L."/>
            <person name="Fan L.J."/>
            <person name="van de Weg E."/>
            <person name="Wang J.Y."/>
            <person name="Gao Z.S."/>
        </authorList>
    </citation>
    <scope>NUCLEOTIDE SEQUENCE [LARGE SCALE GENOMIC DNA]</scope>
    <source>
        <tissue evidence="3">Leaves</tissue>
    </source>
</reference>
<dbReference type="EMBL" id="RXIC02000083">
    <property type="protein sequence ID" value="KAB1201301.1"/>
    <property type="molecule type" value="Genomic_DNA"/>
</dbReference>
<evidence type="ECO:0000313" key="4">
    <source>
        <dbReference type="Proteomes" id="UP000516437"/>
    </source>
</evidence>
<dbReference type="OrthoDB" id="1305044at2759"/>
<sequence>MEKQLTVTPPAHANFWKVNPIRKLSLRSNGSTLYDSFEFRAMTHQLNKAIQGSNMSSLPYMHHLKSASWCRQIERINSKSTNTSGAISCTQSTHAFLDERKTRSCSAGRGNIISRLWKKVNKLCGGTSRGRKENQISNRGSSLGNMQID</sequence>
<evidence type="ECO:0000256" key="1">
    <source>
        <dbReference type="SAM" id="MobiDB-lite"/>
    </source>
</evidence>
<gene>
    <name evidence="2" type="ORF">CJ030_MR0G004412</name>
    <name evidence="3" type="ORF">CJ030_MR0G004421</name>
</gene>
<protein>
    <submittedName>
        <fullName evidence="3">Uncharacterized protein</fullName>
    </submittedName>
</protein>
<feature type="region of interest" description="Disordered" evidence="1">
    <location>
        <begin position="127"/>
        <end position="149"/>
    </location>
</feature>
<reference evidence="3" key="1">
    <citation type="submission" date="2018-07" db="EMBL/GenBank/DDBJ databases">
        <authorList>
            <person name="Gao Z.-S."/>
            <person name="Jia H.-M."/>
            <person name="Jia H.-J."/>
            <person name="Cai Q.-L."/>
            <person name="Wang Y."/>
            <person name="Zhao H.-B."/>
        </authorList>
    </citation>
    <scope>NUCLEOTIDE SEQUENCE</scope>
    <source>
        <tissue evidence="3">Leaves</tissue>
    </source>
</reference>
<evidence type="ECO:0000313" key="3">
    <source>
        <dbReference type="EMBL" id="KAB1201301.1"/>
    </source>
</evidence>
<reference evidence="3" key="3">
    <citation type="submission" date="2019-09" db="EMBL/GenBank/DDBJ databases">
        <authorList>
            <person name="Gao Z."/>
        </authorList>
    </citation>
    <scope>NUCLEOTIDE SEQUENCE</scope>
    <source>
        <tissue evidence="3">Leaves</tissue>
    </source>
</reference>